<dbReference type="AlphaFoldDB" id="A0A0H3ZJT3"/>
<reference evidence="5 6" key="2">
    <citation type="submission" date="2024-06" db="EMBL/GenBank/DDBJ databases">
        <authorList>
            <person name="Steensen K."/>
            <person name="Seneca J."/>
            <person name="Bartlau N."/>
            <person name="Yu A.X."/>
            <person name="Polz M.F."/>
        </authorList>
    </citation>
    <scope>NUCLEOTIDE SEQUENCE [LARGE SCALE GENOMIC DNA]</scope>
    <source>
        <strain evidence="5 6">1F145</strain>
    </source>
</reference>
<accession>A0A0H3ZJT3</accession>
<evidence type="ECO:0000313" key="4">
    <source>
        <dbReference type="EMBL" id="AKN36248.1"/>
    </source>
</evidence>
<dbReference type="GO" id="GO:0003677">
    <property type="term" value="F:DNA binding"/>
    <property type="evidence" value="ECO:0007669"/>
    <property type="project" value="UniProtKB-KW"/>
</dbReference>
<dbReference type="PROSITE" id="PS50943">
    <property type="entry name" value="HTH_CROC1"/>
    <property type="match status" value="1"/>
</dbReference>
<evidence type="ECO:0000256" key="2">
    <source>
        <dbReference type="SAM" id="Coils"/>
    </source>
</evidence>
<name>A0A0H3ZJT3_VIBSP</name>
<proteinExistence type="predicted"/>
<sequence>MESSVLKANRAKILRAARERAGLTQEEIAKRIKVAKQTYLKWENGDTEPKATQIKLLAQELKISADEICNGVLFEKYALDDFIMEQMISGAPSNIITLRTWQFIHDHQGYIDSLTVKDLERKKRDLESAIETNKEFIEMGMEMTGEHKKLFKDAIEKSKEEIAKLESE</sequence>
<dbReference type="PANTHER" id="PTHR46558:SF11">
    <property type="entry name" value="HTH-TYPE TRANSCRIPTIONAL REGULATOR XRE"/>
    <property type="match status" value="1"/>
</dbReference>
<feature type="coiled-coil region" evidence="2">
    <location>
        <begin position="116"/>
        <end position="168"/>
    </location>
</feature>
<keyword evidence="1" id="KW-0238">DNA-binding</keyword>
<reference evidence="4" key="1">
    <citation type="journal article" date="2015" name="MBio">
        <title>Eco-Evolutionary Dynamics of Episomes among Ecologically Cohesive Bacterial Populations.</title>
        <authorList>
            <person name="Xue H."/>
            <person name="Cordero O.X."/>
            <person name="Camas F.M."/>
            <person name="Trimble W."/>
            <person name="Meyer F."/>
            <person name="Guglielmini J."/>
            <person name="Rocha E.P."/>
            <person name="Polz M.F."/>
        </authorList>
    </citation>
    <scope>NUCLEOTIDE SEQUENCE</scope>
    <source>
        <strain evidence="4">FF_24</strain>
    </source>
</reference>
<dbReference type="Gene3D" id="1.10.260.40">
    <property type="entry name" value="lambda repressor-like DNA-binding domains"/>
    <property type="match status" value="1"/>
</dbReference>
<dbReference type="EMBL" id="JBGOOW010000002">
    <property type="protein sequence ID" value="MEZ8179477.1"/>
    <property type="molecule type" value="Genomic_DNA"/>
</dbReference>
<dbReference type="SUPFAM" id="SSF47413">
    <property type="entry name" value="lambda repressor-like DNA-binding domains"/>
    <property type="match status" value="1"/>
</dbReference>
<keyword evidence="2" id="KW-0175">Coiled coil</keyword>
<dbReference type="CDD" id="cd00093">
    <property type="entry name" value="HTH_XRE"/>
    <property type="match status" value="1"/>
</dbReference>
<protein>
    <submittedName>
        <fullName evidence="5">Multiprotein-bridging factor 1 family protein</fullName>
    </submittedName>
</protein>
<dbReference type="EMBL" id="KP795480">
    <property type="protein sequence ID" value="AKN36248.1"/>
    <property type="molecule type" value="Genomic_DNA"/>
</dbReference>
<dbReference type="InterPro" id="IPR001387">
    <property type="entry name" value="Cro/C1-type_HTH"/>
</dbReference>
<dbReference type="Proteomes" id="UP001569200">
    <property type="component" value="Unassembled WGS sequence"/>
</dbReference>
<dbReference type="InterPro" id="IPR010982">
    <property type="entry name" value="Lambda_DNA-bd_dom_sf"/>
</dbReference>
<dbReference type="SMART" id="SM00530">
    <property type="entry name" value="HTH_XRE"/>
    <property type="match status" value="1"/>
</dbReference>
<evidence type="ECO:0000313" key="6">
    <source>
        <dbReference type="Proteomes" id="UP001569200"/>
    </source>
</evidence>
<dbReference type="PANTHER" id="PTHR46558">
    <property type="entry name" value="TRACRIPTIONAL REGULATORY PROTEIN-RELATED-RELATED"/>
    <property type="match status" value="1"/>
</dbReference>
<feature type="domain" description="HTH cro/C1-type" evidence="3">
    <location>
        <begin position="14"/>
        <end position="68"/>
    </location>
</feature>
<dbReference type="Pfam" id="PF01381">
    <property type="entry name" value="HTH_3"/>
    <property type="match status" value="1"/>
</dbReference>
<evidence type="ECO:0000313" key="5">
    <source>
        <dbReference type="EMBL" id="MEZ8179477.1"/>
    </source>
</evidence>
<dbReference type="RefSeq" id="WP_371690511.1">
    <property type="nucleotide sequence ID" value="NZ_JBGONW010000009.1"/>
</dbReference>
<keyword evidence="6" id="KW-1185">Reference proteome</keyword>
<gene>
    <name evidence="5" type="ORF">ACED33_02200</name>
</gene>
<evidence type="ECO:0000256" key="1">
    <source>
        <dbReference type="ARBA" id="ARBA00023125"/>
    </source>
</evidence>
<organism evidence="4">
    <name type="scientific">Vibrio splendidus</name>
    <dbReference type="NCBI Taxonomy" id="29497"/>
    <lineage>
        <taxon>Bacteria</taxon>
        <taxon>Pseudomonadati</taxon>
        <taxon>Pseudomonadota</taxon>
        <taxon>Gammaproteobacteria</taxon>
        <taxon>Vibrionales</taxon>
        <taxon>Vibrionaceae</taxon>
        <taxon>Vibrio</taxon>
    </lineage>
</organism>
<evidence type="ECO:0000259" key="3">
    <source>
        <dbReference type="PROSITE" id="PS50943"/>
    </source>
</evidence>